<organism evidence="2 3">
    <name type="scientific">Eruca vesicaria subsp. sativa</name>
    <name type="common">Garden rocket</name>
    <name type="synonym">Eruca sativa</name>
    <dbReference type="NCBI Taxonomy" id="29727"/>
    <lineage>
        <taxon>Eukaryota</taxon>
        <taxon>Viridiplantae</taxon>
        <taxon>Streptophyta</taxon>
        <taxon>Embryophyta</taxon>
        <taxon>Tracheophyta</taxon>
        <taxon>Spermatophyta</taxon>
        <taxon>Magnoliopsida</taxon>
        <taxon>eudicotyledons</taxon>
        <taxon>Gunneridae</taxon>
        <taxon>Pentapetalae</taxon>
        <taxon>rosids</taxon>
        <taxon>malvids</taxon>
        <taxon>Brassicales</taxon>
        <taxon>Brassicaceae</taxon>
        <taxon>Brassiceae</taxon>
        <taxon>Eruca</taxon>
    </lineage>
</organism>
<comment type="caution">
    <text evidence="2">The sequence shown here is derived from an EMBL/GenBank/DDBJ whole genome shotgun (WGS) entry which is preliminary data.</text>
</comment>
<protein>
    <submittedName>
        <fullName evidence="2">Uncharacterized protein</fullName>
    </submittedName>
</protein>
<dbReference type="AlphaFoldDB" id="A0ABC8JYZ2"/>
<feature type="transmembrane region" description="Helical" evidence="1">
    <location>
        <begin position="15"/>
        <end position="36"/>
    </location>
</feature>
<keyword evidence="3" id="KW-1185">Reference proteome</keyword>
<gene>
    <name evidence="2" type="ORF">ERUC_LOCUS17091</name>
</gene>
<dbReference type="EMBL" id="CAKOAT010155822">
    <property type="protein sequence ID" value="CAH8347208.1"/>
    <property type="molecule type" value="Genomic_DNA"/>
</dbReference>
<evidence type="ECO:0000313" key="3">
    <source>
        <dbReference type="Proteomes" id="UP001642260"/>
    </source>
</evidence>
<keyword evidence="1" id="KW-0472">Membrane</keyword>
<evidence type="ECO:0000313" key="2">
    <source>
        <dbReference type="EMBL" id="CAH8347208.1"/>
    </source>
</evidence>
<dbReference type="Proteomes" id="UP001642260">
    <property type="component" value="Unassembled WGS sequence"/>
</dbReference>
<keyword evidence="1" id="KW-0812">Transmembrane</keyword>
<name>A0ABC8JYZ2_ERUVS</name>
<reference evidence="2 3" key="1">
    <citation type="submission" date="2022-03" db="EMBL/GenBank/DDBJ databases">
        <authorList>
            <person name="Macdonald S."/>
            <person name="Ahmed S."/>
            <person name="Newling K."/>
        </authorList>
    </citation>
    <scope>NUCLEOTIDE SEQUENCE [LARGE SCALE GENOMIC DNA]</scope>
</reference>
<accession>A0ABC8JYZ2</accession>
<keyword evidence="1" id="KW-1133">Transmembrane helix</keyword>
<proteinExistence type="predicted"/>
<sequence length="103" mass="11773">MSTSPFLSAYLSLRIYSYLTLFHSLGMFFLFFSDLFSMYLHAREISVHVSPSPLQALSMVEESKGEDGQWSDVVMAEEERTWFLMVDAHHICLLGGGKRHHIG</sequence>
<evidence type="ECO:0000256" key="1">
    <source>
        <dbReference type="SAM" id="Phobius"/>
    </source>
</evidence>